<keyword evidence="9" id="KW-1006">Bacterial flagellum protein export</keyword>
<dbReference type="AlphaFoldDB" id="A0A328YS49"/>
<dbReference type="PRINTS" id="PR01003">
    <property type="entry name" value="FLGFLIH"/>
</dbReference>
<dbReference type="GO" id="GO:0005829">
    <property type="term" value="C:cytosol"/>
    <property type="evidence" value="ECO:0007669"/>
    <property type="project" value="TreeGrafter"/>
</dbReference>
<dbReference type="RefSeq" id="WP_211322478.1">
    <property type="nucleotide sequence ID" value="NZ_CBCSGC010000044.1"/>
</dbReference>
<dbReference type="GO" id="GO:0015031">
    <property type="term" value="P:protein transport"/>
    <property type="evidence" value="ECO:0007669"/>
    <property type="project" value="UniProtKB-KW"/>
</dbReference>
<evidence type="ECO:0000259" key="11">
    <source>
        <dbReference type="Pfam" id="PF02108"/>
    </source>
</evidence>
<keyword evidence="6" id="KW-0963">Cytoplasm</keyword>
<evidence type="ECO:0000256" key="6">
    <source>
        <dbReference type="ARBA" id="ARBA00022490"/>
    </source>
</evidence>
<sequence length="290" mass="30429">MKHPQRVHRFPPLASLSAARRGGASEGGPSHAEGYQHGVARGYQEGFAQGLEAARAAGLEEGRQDGTAQGLAEGRAQARQHFEGLATPVDALLRGLAAQQEEFEAVLRKEVVDLVAKVARQVIRCELALQPVQMLALVDETLATMPPVSQGIEVYLNPGDLQRIQEIAPERAQAWSLLADPRLESGECRVRAGHREADAGCGQRLAACMEQITQQLSQASAQAATEAEQALPPAEPARAEPAPAATAPVEAAPEPDAPATADPAADTATAAPKKPRARRAAKAPASEAAQ</sequence>
<dbReference type="InterPro" id="IPR018035">
    <property type="entry name" value="Flagellar_FliH/T3SS_HrpE"/>
</dbReference>
<keyword evidence="7" id="KW-1005">Bacterial flagellum biogenesis</keyword>
<feature type="region of interest" description="Disordered" evidence="10">
    <location>
        <begin position="1"/>
        <end position="35"/>
    </location>
</feature>
<feature type="region of interest" description="Disordered" evidence="10">
    <location>
        <begin position="219"/>
        <end position="290"/>
    </location>
</feature>
<reference evidence="12 13" key="1">
    <citation type="submission" date="2018-06" db="EMBL/GenBank/DDBJ databases">
        <title>Genomic Encyclopedia of Archaeal and Bacterial Type Strains, Phase II (KMG-II): from individual species to whole genera.</title>
        <authorList>
            <person name="Goeker M."/>
        </authorList>
    </citation>
    <scope>NUCLEOTIDE SEQUENCE [LARGE SCALE GENOMIC DNA]</scope>
    <source>
        <strain evidence="12 13">CFPB 3232</strain>
    </source>
</reference>
<dbReference type="GO" id="GO:0003774">
    <property type="term" value="F:cytoskeletal motor activity"/>
    <property type="evidence" value="ECO:0007669"/>
    <property type="project" value="InterPro"/>
</dbReference>
<feature type="domain" description="Flagellar assembly protein FliH/Type III secretion system HrpE" evidence="11">
    <location>
        <begin position="89"/>
        <end position="206"/>
    </location>
</feature>
<evidence type="ECO:0000256" key="4">
    <source>
        <dbReference type="ARBA" id="ARBA00016507"/>
    </source>
</evidence>
<evidence type="ECO:0000256" key="8">
    <source>
        <dbReference type="ARBA" id="ARBA00022927"/>
    </source>
</evidence>
<dbReference type="InterPro" id="IPR051472">
    <property type="entry name" value="T3SS_Stator/FliH"/>
</dbReference>
<protein>
    <recommendedName>
        <fullName evidence="4">Flagellar assembly protein FliH</fullName>
    </recommendedName>
</protein>
<dbReference type="Pfam" id="PF02108">
    <property type="entry name" value="FliH"/>
    <property type="match status" value="1"/>
</dbReference>
<feature type="compositionally biased region" description="Low complexity" evidence="10">
    <location>
        <begin position="13"/>
        <end position="30"/>
    </location>
</feature>
<dbReference type="PANTHER" id="PTHR34982">
    <property type="entry name" value="YOP PROTEINS TRANSLOCATION PROTEIN L"/>
    <property type="match status" value="1"/>
</dbReference>
<feature type="compositionally biased region" description="Low complexity" evidence="10">
    <location>
        <begin position="239"/>
        <end position="272"/>
    </location>
</feature>
<evidence type="ECO:0000313" key="12">
    <source>
        <dbReference type="EMBL" id="RAR76851.1"/>
    </source>
</evidence>
<evidence type="ECO:0000256" key="3">
    <source>
        <dbReference type="ARBA" id="ARBA00006602"/>
    </source>
</evidence>
<keyword evidence="12" id="KW-0282">Flagellum</keyword>
<accession>A0A328YS49</accession>
<dbReference type="GO" id="GO:0009288">
    <property type="term" value="C:bacterial-type flagellum"/>
    <property type="evidence" value="ECO:0007669"/>
    <property type="project" value="InterPro"/>
</dbReference>
<evidence type="ECO:0000256" key="7">
    <source>
        <dbReference type="ARBA" id="ARBA00022795"/>
    </source>
</evidence>
<evidence type="ECO:0000256" key="1">
    <source>
        <dbReference type="ARBA" id="ARBA00003041"/>
    </source>
</evidence>
<evidence type="ECO:0000256" key="2">
    <source>
        <dbReference type="ARBA" id="ARBA00004496"/>
    </source>
</evidence>
<evidence type="ECO:0000256" key="5">
    <source>
        <dbReference type="ARBA" id="ARBA00022448"/>
    </source>
</evidence>
<proteinExistence type="inferred from homology"/>
<keyword evidence="12" id="KW-0966">Cell projection</keyword>
<comment type="similarity">
    <text evidence="3">Belongs to the FliH family.</text>
</comment>
<evidence type="ECO:0000313" key="13">
    <source>
        <dbReference type="Proteomes" id="UP000248856"/>
    </source>
</evidence>
<dbReference type="NCBIfam" id="NF009925">
    <property type="entry name" value="PRK13386.1"/>
    <property type="match status" value="1"/>
</dbReference>
<evidence type="ECO:0000256" key="10">
    <source>
        <dbReference type="SAM" id="MobiDB-lite"/>
    </source>
</evidence>
<dbReference type="InterPro" id="IPR000563">
    <property type="entry name" value="Flag_FliH"/>
</dbReference>
<gene>
    <name evidence="12" type="ORF">AX018_104233</name>
</gene>
<dbReference type="GO" id="GO:0071973">
    <property type="term" value="P:bacterial-type flagellum-dependent cell motility"/>
    <property type="evidence" value="ECO:0007669"/>
    <property type="project" value="InterPro"/>
</dbReference>
<keyword evidence="8" id="KW-0653">Protein transport</keyword>
<feature type="compositionally biased region" description="Low complexity" evidence="10">
    <location>
        <begin position="219"/>
        <end position="232"/>
    </location>
</feature>
<keyword evidence="12" id="KW-0969">Cilium</keyword>
<keyword evidence="13" id="KW-1185">Reference proteome</keyword>
<evidence type="ECO:0000256" key="9">
    <source>
        <dbReference type="ARBA" id="ARBA00023225"/>
    </source>
</evidence>
<dbReference type="EMBL" id="QLTA01000042">
    <property type="protein sequence ID" value="RAR76851.1"/>
    <property type="molecule type" value="Genomic_DNA"/>
</dbReference>
<dbReference type="GO" id="GO:0044781">
    <property type="term" value="P:bacterial-type flagellum organization"/>
    <property type="evidence" value="ECO:0007669"/>
    <property type="project" value="UniProtKB-KW"/>
</dbReference>
<comment type="caution">
    <text evidence="12">The sequence shown here is derived from an EMBL/GenBank/DDBJ whole genome shotgun (WGS) entry which is preliminary data.</text>
</comment>
<dbReference type="Proteomes" id="UP000248856">
    <property type="component" value="Unassembled WGS sequence"/>
</dbReference>
<comment type="subcellular location">
    <subcellularLocation>
        <location evidence="2">Cytoplasm</location>
    </subcellularLocation>
</comment>
<comment type="function">
    <text evidence="1">Needed for flagellar regrowth and assembly.</text>
</comment>
<dbReference type="PANTHER" id="PTHR34982:SF1">
    <property type="entry name" value="FLAGELLAR ASSEMBLY PROTEIN FLIH"/>
    <property type="match status" value="1"/>
</dbReference>
<keyword evidence="5" id="KW-0813">Transport</keyword>
<name>A0A328YS49_9BURK</name>
<organism evidence="12 13">
    <name type="scientific">Paracidovorax anthurii</name>
    <dbReference type="NCBI Taxonomy" id="78229"/>
    <lineage>
        <taxon>Bacteria</taxon>
        <taxon>Pseudomonadati</taxon>
        <taxon>Pseudomonadota</taxon>
        <taxon>Betaproteobacteria</taxon>
        <taxon>Burkholderiales</taxon>
        <taxon>Comamonadaceae</taxon>
        <taxon>Paracidovorax</taxon>
    </lineage>
</organism>